<dbReference type="PANTHER" id="PTHR48043">
    <property type="entry name" value="EG:EG0003.4 PROTEIN-RELATED"/>
    <property type="match status" value="1"/>
</dbReference>
<keyword evidence="4" id="KW-0732">Signal</keyword>
<sequence length="1372" mass="155921">MRLWNAQINLRLFLGLLITLLSVDHLDAYKFLGVLHFSSKSHFIVGSALMRGLVEKGHEVTVISPFPLKKPLKNYHDVPVPSVLTIMEKETDGLLETTKRSLLENIVSFHNIGLRVTEAVLNEPSVKALLASNQTFDAVISEVFLAEALYGISEHFKAPLIGLGTFGAIAWNTDMVGSPSPPSYVPNAFLPFTDHMSLKERLINLGFSTFERLFLELYYLPKQEQIYNKYFPDNERNMYDVRKNAALVLLNSHVSLSFPRPYVPNQVEVGGMHINRKRNPLPQDIEKFINESEHGVIYFSMGSNIKAKNLPIEKRRELLKALKSLKQRVLWKFEDPQLEGKPDNVFISDWFPQDDILAHDNVKVFITHGGLLSTTESIYHGKPFIGIPIFGDQFLNMAKAVANGYGIMLDYKNLTATALQQAVETMLANPNYTKLVRNMSKRYKDQPIEPLALATYWVEHVARHKGAKYLHCAGLDMNFIQYHNIDAILILYAVVVDSYKYLGVLHTGAKSHFIVGSALMKALAQKGHEVYVISPFPQKKPIKNYHDVPLELMMKKMNELTSTLLDSNDRSVVENVINYFDMGLDLTEIVLKDTNVQQLMASNHTFDAVICEVFLSEALFGLSEHFKAPLIGLGTFGAISWNTDMVGSPSPPSYIPSAMLKFTDHMTLTERVGNLAFVTFERLFLDYHYLPRQAALYEKYFPHLERDMYTVRKNAAAVLLNTHVSLGYARPYVPNQIEVGGMHINRQRNPFPADIEKFITEAKHGVVYFSMGSNLKSKDLPAAKKQELLTAFKSLKQRVLWKFEDLKLEGKPDNVFISDWFPQDDILAHENVKVFITHGGLLSTTESIYHGTPFIGIPIFGDQFLNMARAEANGYGIRLDYQTLNAKDLIAAVERVINDPSYNQRIKEMSATYRDQPMLPLDLAVYWVEHIVRHKGAKYLHCAGLDLSFIEYHNIDAMLILYGGAKSHFIFGSALMKRLAQKGHEVYVISPFPQIKPIKNYHDIFLQSMEKVMNEYTSTLFYTNEKSIWENVMSYFDMGLNLTETTLKEPNVQQLMTSNHTFDAVIYDIFLSEALFGLSEHFKAPLIGLSTLGAISENNDMVGSPSPTSYVPNIMLKFTDHMTLTERVQNLAFATFERLFMDFYYLPKQAALYEKYFPHLERDMYTVRKNAAAVLLNTHVSLGYARPYVPNQIEVGGMHINHQRKPLPADIEKFIAEAKHGVVYFSMGSNLKNDILAHENVKVFITHGGLLSTTESIYHGTPFIGIPIFGDQFLNMARAEANGYGIRLDYQTLNAKDLIAAVERIINDPSYKQRIQQMSATYRDQLMLPLDLAVYWVEHIVRHKGAKYLHCAGLDLSFIEYHNIDAMLILYG</sequence>
<feature type="chain" id="PRO_5005535273" evidence="4">
    <location>
        <begin position="29"/>
        <end position="1372"/>
    </location>
</feature>
<evidence type="ECO:0000256" key="3">
    <source>
        <dbReference type="ARBA" id="ARBA00022679"/>
    </source>
</evidence>
<evidence type="ECO:0000256" key="4">
    <source>
        <dbReference type="SAM" id="SignalP"/>
    </source>
</evidence>
<dbReference type="CDD" id="cd03784">
    <property type="entry name" value="GT1_Gtf-like"/>
    <property type="match status" value="3"/>
</dbReference>
<evidence type="ECO:0000313" key="6">
    <source>
        <dbReference type="Proteomes" id="UP000037069"/>
    </source>
</evidence>
<organism evidence="5 6">
    <name type="scientific">Lucilia cuprina</name>
    <name type="common">Green bottle fly</name>
    <name type="synonym">Australian sheep blowfly</name>
    <dbReference type="NCBI Taxonomy" id="7375"/>
    <lineage>
        <taxon>Eukaryota</taxon>
        <taxon>Metazoa</taxon>
        <taxon>Ecdysozoa</taxon>
        <taxon>Arthropoda</taxon>
        <taxon>Hexapoda</taxon>
        <taxon>Insecta</taxon>
        <taxon>Pterygota</taxon>
        <taxon>Neoptera</taxon>
        <taxon>Endopterygota</taxon>
        <taxon>Diptera</taxon>
        <taxon>Brachycera</taxon>
        <taxon>Muscomorpha</taxon>
        <taxon>Oestroidea</taxon>
        <taxon>Calliphoridae</taxon>
        <taxon>Luciliinae</taxon>
        <taxon>Lucilia</taxon>
    </lineage>
</organism>
<dbReference type="SUPFAM" id="SSF53756">
    <property type="entry name" value="UDP-Glycosyltransferase/glycogen phosphorylase"/>
    <property type="match status" value="3"/>
</dbReference>
<evidence type="ECO:0000313" key="5">
    <source>
        <dbReference type="EMBL" id="KNC24662.1"/>
    </source>
</evidence>
<dbReference type="InterPro" id="IPR002213">
    <property type="entry name" value="UDP_glucos_trans"/>
</dbReference>
<dbReference type="OMA" id="KSHFIVG"/>
<reference evidence="5 6" key="1">
    <citation type="journal article" date="2015" name="Nat. Commun.">
        <title>Lucilia cuprina genome unlocks parasitic fly biology to underpin future interventions.</title>
        <authorList>
            <person name="Anstead C.A."/>
            <person name="Korhonen P.K."/>
            <person name="Young N.D."/>
            <person name="Hall R.S."/>
            <person name="Jex A.R."/>
            <person name="Murali S.C."/>
            <person name="Hughes D.S."/>
            <person name="Lee S.F."/>
            <person name="Perry T."/>
            <person name="Stroehlein A.J."/>
            <person name="Ansell B.R."/>
            <person name="Breugelmans B."/>
            <person name="Hofmann A."/>
            <person name="Qu J."/>
            <person name="Dugan S."/>
            <person name="Lee S.L."/>
            <person name="Chao H."/>
            <person name="Dinh H."/>
            <person name="Han Y."/>
            <person name="Doddapaneni H.V."/>
            <person name="Worley K.C."/>
            <person name="Muzny D.M."/>
            <person name="Ioannidis P."/>
            <person name="Waterhouse R.M."/>
            <person name="Zdobnov E.M."/>
            <person name="James P.J."/>
            <person name="Bagnall N.H."/>
            <person name="Kotze A.C."/>
            <person name="Gibbs R.A."/>
            <person name="Richards S."/>
            <person name="Batterham P."/>
            <person name="Gasser R.B."/>
        </authorList>
    </citation>
    <scope>NUCLEOTIDE SEQUENCE [LARGE SCALE GENOMIC DNA]</scope>
    <source>
        <strain evidence="5 6">LS</strain>
        <tissue evidence="5">Full body</tissue>
    </source>
</reference>
<dbReference type="PANTHER" id="PTHR48043:SF159">
    <property type="entry name" value="EG:EG0003.4 PROTEIN-RELATED"/>
    <property type="match status" value="1"/>
</dbReference>
<dbReference type="FunFam" id="3.40.50.2000:FF:000050">
    <property type="entry name" value="UDP-glucuronosyltransferase"/>
    <property type="match status" value="2"/>
</dbReference>
<comment type="similarity">
    <text evidence="1">Belongs to the UDP-glycosyltransferase family.</text>
</comment>
<dbReference type="FunFam" id="3.40.50.2000:FF:000144">
    <property type="entry name" value="UDP-glucuronosyltransferase"/>
    <property type="match status" value="3"/>
</dbReference>
<comment type="caution">
    <text evidence="5">The sequence shown here is derived from an EMBL/GenBank/DDBJ whole genome shotgun (WGS) entry which is preliminary data.</text>
</comment>
<proteinExistence type="inferred from homology"/>
<dbReference type="Pfam" id="PF00201">
    <property type="entry name" value="UDPGT"/>
    <property type="match status" value="3"/>
</dbReference>
<protein>
    <submittedName>
        <fullName evidence="5">Uncharacterized protein</fullName>
    </submittedName>
</protein>
<evidence type="ECO:0000256" key="2">
    <source>
        <dbReference type="ARBA" id="ARBA00022676"/>
    </source>
</evidence>
<feature type="non-terminal residue" evidence="5">
    <location>
        <position position="1372"/>
    </location>
</feature>
<keyword evidence="6" id="KW-1185">Reference proteome</keyword>
<keyword evidence="3" id="KW-0808">Transferase</keyword>
<name>A0A0L0BX91_LUCCU</name>
<dbReference type="InterPro" id="IPR050271">
    <property type="entry name" value="UDP-glycosyltransferase"/>
</dbReference>
<feature type="signal peptide" evidence="4">
    <location>
        <begin position="1"/>
        <end position="28"/>
    </location>
</feature>
<evidence type="ECO:0000256" key="1">
    <source>
        <dbReference type="ARBA" id="ARBA00009995"/>
    </source>
</evidence>
<dbReference type="EMBL" id="JRES01001197">
    <property type="protein sequence ID" value="KNC24662.1"/>
    <property type="molecule type" value="Genomic_DNA"/>
</dbReference>
<gene>
    <name evidence="5" type="ORF">FF38_13552</name>
</gene>
<dbReference type="Gene3D" id="3.40.50.2000">
    <property type="entry name" value="Glycogen Phosphorylase B"/>
    <property type="match status" value="4"/>
</dbReference>
<keyword evidence="2" id="KW-0328">Glycosyltransferase</keyword>
<accession>A0A0L0BX91</accession>
<dbReference type="Proteomes" id="UP000037069">
    <property type="component" value="Unassembled WGS sequence"/>
</dbReference>
<dbReference type="OrthoDB" id="5835829at2759"/>
<dbReference type="GO" id="GO:0008194">
    <property type="term" value="F:UDP-glycosyltransferase activity"/>
    <property type="evidence" value="ECO:0007669"/>
    <property type="project" value="InterPro"/>
</dbReference>